<feature type="domain" description="ABC3 transporter permease C-terminal" evidence="8">
    <location>
        <begin position="282"/>
        <end position="395"/>
    </location>
</feature>
<dbReference type="GO" id="GO:0022857">
    <property type="term" value="F:transmembrane transporter activity"/>
    <property type="evidence" value="ECO:0007669"/>
    <property type="project" value="TreeGrafter"/>
</dbReference>
<dbReference type="PANTHER" id="PTHR30572:SF4">
    <property type="entry name" value="ABC TRANSPORTER PERMEASE YTRF"/>
    <property type="match status" value="1"/>
</dbReference>
<keyword evidence="2" id="KW-1003">Cell membrane</keyword>
<comment type="subcellular location">
    <subcellularLocation>
        <location evidence="1">Cell membrane</location>
        <topology evidence="1">Multi-pass membrane protein</topology>
    </subcellularLocation>
</comment>
<keyword evidence="3 7" id="KW-0812">Transmembrane</keyword>
<name>A0A7C8LEE9_9FIRM</name>
<evidence type="ECO:0000256" key="3">
    <source>
        <dbReference type="ARBA" id="ARBA00022692"/>
    </source>
</evidence>
<feature type="transmembrane region" description="Helical" evidence="7">
    <location>
        <begin position="327"/>
        <end position="351"/>
    </location>
</feature>
<evidence type="ECO:0000256" key="6">
    <source>
        <dbReference type="ARBA" id="ARBA00038076"/>
    </source>
</evidence>
<dbReference type="AlphaFoldDB" id="A0A7C8LEE9"/>
<evidence type="ECO:0000256" key="2">
    <source>
        <dbReference type="ARBA" id="ARBA00022475"/>
    </source>
</evidence>
<dbReference type="PANTHER" id="PTHR30572">
    <property type="entry name" value="MEMBRANE COMPONENT OF TRANSPORTER-RELATED"/>
    <property type="match status" value="1"/>
</dbReference>
<evidence type="ECO:0000256" key="7">
    <source>
        <dbReference type="SAM" id="Phobius"/>
    </source>
</evidence>
<dbReference type="InterPro" id="IPR003838">
    <property type="entry name" value="ABC3_permease_C"/>
</dbReference>
<sequence>MNLYESIKSALRNLLANKMRSFLTMLGIIIGIGSVIMITSIGSGSQSAILDNFNKLGFGLIQVQMRDVSKAKTRDYLTIDDVDLIKTHPDVKYVSPYFYGWGSVKLKNPKEQKRAYLIGVNGEYRFIQLPELLYGRFIVDADCRSKSNVIVIDEVLAEKVFGKKDVVGKTLSVEMWRGTFKFTVIGVMKNSNAFLESMLGDQLSSEVYLPIQTLMDMYMYDIVDYLYVTVNDIDNVDQTAIEINKLLETKHRNKDAYSVKNAAQDLDAINEVLGIFTAFISFVAGISLLVGGVGVMNIMLVTVTERTREIGIRKSLGAKNKDIRQQFLIEAVIITIIGGTIGLLLGYLGGLGVGSWMKITPKVSLLSIIITVSLSTVIGIIAGVYPASKAAKLDPIEALRYE</sequence>
<evidence type="ECO:0000256" key="4">
    <source>
        <dbReference type="ARBA" id="ARBA00022989"/>
    </source>
</evidence>
<feature type="transmembrane region" description="Helical" evidence="7">
    <location>
        <begin position="21"/>
        <end position="42"/>
    </location>
</feature>
<protein>
    <submittedName>
        <fullName evidence="10">FtsX-like permease family protein</fullName>
    </submittedName>
</protein>
<dbReference type="GO" id="GO:0005886">
    <property type="term" value="C:plasma membrane"/>
    <property type="evidence" value="ECO:0007669"/>
    <property type="project" value="UniProtKB-SubCell"/>
</dbReference>
<dbReference type="OrthoDB" id="9770036at2"/>
<evidence type="ECO:0000256" key="1">
    <source>
        <dbReference type="ARBA" id="ARBA00004651"/>
    </source>
</evidence>
<dbReference type="EMBL" id="WSLF01000001">
    <property type="protein sequence ID" value="KAE9637141.1"/>
    <property type="molecule type" value="Genomic_DNA"/>
</dbReference>
<keyword evidence="5 7" id="KW-0472">Membrane</keyword>
<evidence type="ECO:0000259" key="9">
    <source>
        <dbReference type="Pfam" id="PF12704"/>
    </source>
</evidence>
<dbReference type="InterPro" id="IPR025857">
    <property type="entry name" value="MacB_PCD"/>
</dbReference>
<feature type="transmembrane region" description="Helical" evidence="7">
    <location>
        <begin position="273"/>
        <end position="303"/>
    </location>
</feature>
<dbReference type="Pfam" id="PF02687">
    <property type="entry name" value="FtsX"/>
    <property type="match status" value="1"/>
</dbReference>
<keyword evidence="11" id="KW-1185">Reference proteome</keyword>
<gene>
    <name evidence="10" type="ORF">GND95_01550</name>
</gene>
<accession>A0A7C8LEE9</accession>
<keyword evidence="4 7" id="KW-1133">Transmembrane helix</keyword>
<evidence type="ECO:0000313" key="11">
    <source>
        <dbReference type="Proteomes" id="UP000483018"/>
    </source>
</evidence>
<dbReference type="InterPro" id="IPR050250">
    <property type="entry name" value="Macrolide_Exporter_MacB"/>
</dbReference>
<organism evidence="10 11">
    <name type="scientific">Defluviitalea raffinosedens</name>
    <dbReference type="NCBI Taxonomy" id="1450156"/>
    <lineage>
        <taxon>Bacteria</taxon>
        <taxon>Bacillati</taxon>
        <taxon>Bacillota</taxon>
        <taxon>Clostridia</taxon>
        <taxon>Lachnospirales</taxon>
        <taxon>Defluviitaleaceae</taxon>
        <taxon>Defluviitalea</taxon>
    </lineage>
</organism>
<proteinExistence type="inferred from homology"/>
<evidence type="ECO:0000259" key="8">
    <source>
        <dbReference type="Pfam" id="PF02687"/>
    </source>
</evidence>
<dbReference type="RefSeq" id="WP_158739051.1">
    <property type="nucleotide sequence ID" value="NZ_JAFBEP010000017.1"/>
</dbReference>
<evidence type="ECO:0000313" key="10">
    <source>
        <dbReference type="EMBL" id="KAE9637141.1"/>
    </source>
</evidence>
<evidence type="ECO:0000256" key="5">
    <source>
        <dbReference type="ARBA" id="ARBA00023136"/>
    </source>
</evidence>
<comment type="caution">
    <text evidence="10">The sequence shown here is derived from an EMBL/GenBank/DDBJ whole genome shotgun (WGS) entry which is preliminary data.</text>
</comment>
<reference evidence="10 11" key="1">
    <citation type="submission" date="2019-12" db="EMBL/GenBank/DDBJ databases">
        <title>Defluviitalea raffinosedens, isolated from a biogas fermenter, genome sequencing and characterization.</title>
        <authorList>
            <person name="Rettenmaier R."/>
            <person name="Schneider M."/>
            <person name="Neuhaus K."/>
            <person name="Liebl W."/>
            <person name="Zverlov V."/>
        </authorList>
    </citation>
    <scope>NUCLEOTIDE SEQUENCE [LARGE SCALE GENOMIC DNA]</scope>
    <source>
        <strain evidence="10 11">249c-K6</strain>
    </source>
</reference>
<comment type="similarity">
    <text evidence="6">Belongs to the ABC-4 integral membrane protein family.</text>
</comment>
<feature type="transmembrane region" description="Helical" evidence="7">
    <location>
        <begin position="363"/>
        <end position="385"/>
    </location>
</feature>
<feature type="domain" description="MacB-like periplasmic core" evidence="9">
    <location>
        <begin position="21"/>
        <end position="245"/>
    </location>
</feature>
<dbReference type="Proteomes" id="UP000483018">
    <property type="component" value="Unassembled WGS sequence"/>
</dbReference>
<dbReference type="Pfam" id="PF12704">
    <property type="entry name" value="MacB_PCD"/>
    <property type="match status" value="1"/>
</dbReference>